<comment type="caution">
    <text evidence="4">The sequence shown here is derived from an EMBL/GenBank/DDBJ whole genome shotgun (WGS) entry which is preliminary data.</text>
</comment>
<dbReference type="InterPro" id="IPR052587">
    <property type="entry name" value="TELO2-interacting_protein_1"/>
</dbReference>
<reference evidence="4 5" key="1">
    <citation type="submission" date="2021-02" db="EMBL/GenBank/DDBJ databases">
        <title>Genome assembly of Pseudopithomyces chartarum.</title>
        <authorList>
            <person name="Jauregui R."/>
            <person name="Singh J."/>
            <person name="Voisey C."/>
        </authorList>
    </citation>
    <scope>NUCLEOTIDE SEQUENCE [LARGE SCALE GENOMIC DNA]</scope>
    <source>
        <strain evidence="4 5">AGR01</strain>
    </source>
</reference>
<feature type="compositionally biased region" description="Low complexity" evidence="1">
    <location>
        <begin position="1262"/>
        <end position="1282"/>
    </location>
</feature>
<feature type="compositionally biased region" description="Basic and acidic residues" evidence="1">
    <location>
        <begin position="1384"/>
        <end position="1394"/>
    </location>
</feature>
<feature type="non-terminal residue" evidence="4">
    <location>
        <position position="1"/>
    </location>
</feature>
<name>A0AAN6M521_9PLEO</name>
<dbReference type="Pfam" id="PF24181">
    <property type="entry name" value="TPR_TTI1_C"/>
    <property type="match status" value="1"/>
</dbReference>
<feature type="compositionally biased region" description="Basic and acidic residues" evidence="1">
    <location>
        <begin position="1402"/>
        <end position="1412"/>
    </location>
</feature>
<feature type="region of interest" description="Disordered" evidence="1">
    <location>
        <begin position="1127"/>
        <end position="1152"/>
    </location>
</feature>
<sequence length="1729" mass="189598">LKAPCIELLHVTATLAQAPNGRKHLVDSLTKLLAVLQTVTVKPGALDAKLAEYVFVPISQVLRISRTVPVRALELCLSCISVLLRTGWGGTLAPELSGQLLILFTFMAKSSSAESGIAASSEELQTLALKCTTELFTESSKTIKGKQQLTTTANIPALGESVLIMLDCLTDSASNQVRLQAVAALAAFIAAVDDKDALASFLPRIVSSLTKILTPSSTSRPSFRVLERALEVMSILLLLLLGDQSTKNLPNTSPGVSKDGDKTVRSVSWLQATATQIKIALANVLKLRTHDKSEVRQALLRLCTTVVQECRSSLADCVSMVVETMIILAGHSESHDTIENDLRIMVSTDKELSDLLKESLHGWIISLPRLMQSKDDSGRRRVVQQISTTLRLFDDDQLLIDDLLAENLRDGVSTIFKDSRSTGPIAETMPATAFDQQLIPGALKSTSFDILRFQLKGQDDMMSEFKVLLSELAKSNSAVTITQDLINGLDLGTQESQLATFWVSVNLLRDTMNLNPSINDFIDFGGSNPQEELLDNLYAHSLTVLSPQDTTSSLPWHFQALALEVFALQASRYKTEFRPELTETLYPVLHCLGSSNPGLRNHATTCLNIIAEACEYTSASDLVILNVDYVVNAVGLRLSYGDVSPQAPQVLLMMMRLCGPSLLPYLDDLVGSIFGALERYHGYPKLVELLFAVLKGVAEEGVKTPQLAITSSEEAPESSPTLSILEQLIRLETRIKEQADELKELPRGSFPQQPWKETTEEDFKDPAAPGNEEPSDEQPPKEEEVPPPAPLTFSLLLKISELTQHYLTSSSPSLRTSLLSLLHTTIPALAKHENSFLPLINTLWPVLLPRLEDPEAYIVANTLDVVTLMCEHAGGFMRSRIQDAWDIFKRLHRRIGQRKHTSHRSHAQHTLKTTRLAELSNIASTSSSSNTSSTELTNTSGRTEIYIDTPTKMIWDALVRLLCAISRHITISDEAFDDVLDMLDPVLATPDVKDALDKRNADAVWLRLYKKSKRTEAENARGGIQPPDTEFIASVRKLEGVHETWGFQGAASVRPLLEPITCYYLYSKTPLSAPSLYKPLTCYYLHGKPLLSTPFLSTSLLHTSLLHTSLLHTSLLHTSLPSILSSTLAMTPPQPPTPSPFPPPHNTLPALEQCSPVLDSGINRNSNSNSNNSEIKQHICSGDTEAGIGSHTREAQADMMGSLLSKQGKQGKRDAGKTSKKRSSFIALKRLENVQCGSRFSKLGRSMRNRESAAMRGEDGDAAATATATATATAATDATPATVPEPMAQGAGDDGNGLAQDMATMSMTGAQDTERVKGTGTEESDTIASERSGGIDLTGAMAEMSISGTDTSRVKRNRDESDALSSERSGGISISQDVLEGYSETDKAGDEATKTNRVKWMHGRDSDVDSERSGGITLEDEDQVSMPTAQDTKRIKDEDDAECTTAETQPRSGTDVSATEDNMSNTSNPAPERALIHRITYHSAIKHSFHLHGTGFTNDPYLISLAHSLNANPLVDTHPWIITPSRIQKESIFEDSDEGPGELKNGNMTTVGLYNALTETKDIVDAKEKVLEDEKQKPIQKEEVHQDRMLHAELDEFYEEMRRKAEMKMAGLNVEDEKVEEKVEKKNTGWTGPDIVIGERKTGEAVRGSLEEGDRKMREGIKRDAETMKKFMGWENRGANGAEIVKQPYSGMISGDETEHWGSFQTWDKMKLARAKMEQEALWRDAKGG</sequence>
<feature type="compositionally biased region" description="Polar residues" evidence="1">
    <location>
        <begin position="1363"/>
        <end position="1376"/>
    </location>
</feature>
<protein>
    <submittedName>
        <fullName evidence="4">Uncharacterized protein</fullName>
    </submittedName>
</protein>
<dbReference type="Gene3D" id="1.25.10.10">
    <property type="entry name" value="Leucine-rich Repeat Variant"/>
    <property type="match status" value="2"/>
</dbReference>
<evidence type="ECO:0000256" key="1">
    <source>
        <dbReference type="SAM" id="MobiDB-lite"/>
    </source>
</evidence>
<feature type="region of interest" description="Disordered" evidence="1">
    <location>
        <begin position="740"/>
        <end position="788"/>
    </location>
</feature>
<dbReference type="Pfam" id="PF21547">
    <property type="entry name" value="TTI1"/>
    <property type="match status" value="1"/>
</dbReference>
<dbReference type="GO" id="GO:0005737">
    <property type="term" value="C:cytoplasm"/>
    <property type="evidence" value="ECO:0007669"/>
    <property type="project" value="TreeGrafter"/>
</dbReference>
<feature type="compositionally biased region" description="Pro residues" evidence="1">
    <location>
        <begin position="1132"/>
        <end position="1146"/>
    </location>
</feature>
<dbReference type="PANTHER" id="PTHR18460:SF3">
    <property type="entry name" value="TELO2-INTERACTING PROTEIN 1 HOMOLOG"/>
    <property type="match status" value="1"/>
</dbReference>
<feature type="region of interest" description="Disordered" evidence="1">
    <location>
        <begin position="1242"/>
        <end position="1330"/>
    </location>
</feature>
<evidence type="ECO:0000259" key="3">
    <source>
        <dbReference type="Pfam" id="PF24181"/>
    </source>
</evidence>
<feature type="domain" description="TTI1 C-terminal TPR" evidence="3">
    <location>
        <begin position="758"/>
        <end position="946"/>
    </location>
</feature>
<dbReference type="Proteomes" id="UP001280581">
    <property type="component" value="Unassembled WGS sequence"/>
</dbReference>
<dbReference type="PANTHER" id="PTHR18460">
    <property type="entry name" value="TEL2 INTERACTING PROTEIN 1 TTI1 FAMILY MEMBER"/>
    <property type="match status" value="1"/>
</dbReference>
<feature type="region of interest" description="Disordered" evidence="1">
    <location>
        <begin position="1347"/>
        <end position="1470"/>
    </location>
</feature>
<dbReference type="InterPro" id="IPR057566">
    <property type="entry name" value="TPR_TTI1_N"/>
</dbReference>
<accession>A0AAN6M521</accession>
<gene>
    <name evidence="4" type="ORF">GRF29_28g2513216</name>
</gene>
<feature type="compositionally biased region" description="Polar residues" evidence="1">
    <location>
        <begin position="1445"/>
        <end position="1469"/>
    </location>
</feature>
<evidence type="ECO:0000313" key="4">
    <source>
        <dbReference type="EMBL" id="KAK3214256.1"/>
    </source>
</evidence>
<evidence type="ECO:0000313" key="5">
    <source>
        <dbReference type="Proteomes" id="UP001280581"/>
    </source>
</evidence>
<dbReference type="Pfam" id="PF24173">
    <property type="entry name" value="TPR_TTI1_N"/>
    <property type="match status" value="1"/>
</dbReference>
<dbReference type="InterPro" id="IPR016024">
    <property type="entry name" value="ARM-type_fold"/>
</dbReference>
<dbReference type="InterPro" id="IPR011989">
    <property type="entry name" value="ARM-like"/>
</dbReference>
<dbReference type="InterPro" id="IPR057567">
    <property type="entry name" value="TPR_TTI1_C"/>
</dbReference>
<dbReference type="EMBL" id="WVTA01000004">
    <property type="protein sequence ID" value="KAK3214256.1"/>
    <property type="molecule type" value="Genomic_DNA"/>
</dbReference>
<dbReference type="SUPFAM" id="SSF48371">
    <property type="entry name" value="ARM repeat"/>
    <property type="match status" value="1"/>
</dbReference>
<organism evidence="4 5">
    <name type="scientific">Pseudopithomyces chartarum</name>
    <dbReference type="NCBI Taxonomy" id="1892770"/>
    <lineage>
        <taxon>Eukaryota</taxon>
        <taxon>Fungi</taxon>
        <taxon>Dikarya</taxon>
        <taxon>Ascomycota</taxon>
        <taxon>Pezizomycotina</taxon>
        <taxon>Dothideomycetes</taxon>
        <taxon>Pleosporomycetidae</taxon>
        <taxon>Pleosporales</taxon>
        <taxon>Massarineae</taxon>
        <taxon>Didymosphaeriaceae</taxon>
        <taxon>Pseudopithomyces</taxon>
    </lineage>
</organism>
<evidence type="ECO:0000259" key="2">
    <source>
        <dbReference type="Pfam" id="PF24173"/>
    </source>
</evidence>
<feature type="compositionally biased region" description="Basic and acidic residues" evidence="1">
    <location>
        <begin position="1248"/>
        <end position="1259"/>
    </location>
</feature>
<proteinExistence type="predicted"/>
<feature type="domain" description="TTI1 N-terminal TPR" evidence="2">
    <location>
        <begin position="1"/>
        <end position="330"/>
    </location>
</feature>
<feature type="region of interest" description="Disordered" evidence="1">
    <location>
        <begin position="1204"/>
        <end position="1223"/>
    </location>
</feature>
<keyword evidence="5" id="KW-1185">Reference proteome</keyword>
<dbReference type="InterPro" id="IPR049362">
    <property type="entry name" value="TTI1_rpt"/>
</dbReference>